<evidence type="ECO:0000256" key="3">
    <source>
        <dbReference type="ARBA" id="ARBA00012759"/>
    </source>
</evidence>
<feature type="non-terminal residue" evidence="7">
    <location>
        <position position="1"/>
    </location>
</feature>
<dbReference type="EMBL" id="CDSF01000079">
    <property type="protein sequence ID" value="CEO97531.1"/>
    <property type="molecule type" value="Genomic_DNA"/>
</dbReference>
<dbReference type="GO" id="GO:0006508">
    <property type="term" value="P:proteolysis"/>
    <property type="evidence" value="ECO:0007669"/>
    <property type="project" value="UniProtKB-KW"/>
</dbReference>
<dbReference type="EC" id="3.4.19.12" evidence="3"/>
<evidence type="ECO:0000313" key="8">
    <source>
        <dbReference type="Proteomes" id="UP000039324"/>
    </source>
</evidence>
<evidence type="ECO:0000313" key="7">
    <source>
        <dbReference type="EMBL" id="CEO97531.1"/>
    </source>
</evidence>
<feature type="domain" description="USP" evidence="6">
    <location>
        <begin position="24"/>
        <end position="334"/>
    </location>
</feature>
<dbReference type="Gene3D" id="3.90.70.10">
    <property type="entry name" value="Cysteine proteinases"/>
    <property type="match status" value="1"/>
</dbReference>
<accession>A0A0G4IQW8</accession>
<comment type="catalytic activity">
    <reaction evidence="1">
        <text>Thiol-dependent hydrolysis of ester, thioester, amide, peptide and isopeptide bonds formed by the C-terminal Gly of ubiquitin (a 76-residue protein attached to proteins as an intracellular targeting signal).</text>
        <dbReference type="EC" id="3.4.19.12"/>
    </reaction>
</comment>
<keyword evidence="5" id="KW-0378">Hydrolase</keyword>
<keyword evidence="4" id="KW-0645">Protease</keyword>
<gene>
    <name evidence="7" type="ORF">PBRA_000876</name>
</gene>
<evidence type="ECO:0000256" key="4">
    <source>
        <dbReference type="ARBA" id="ARBA00022670"/>
    </source>
</evidence>
<dbReference type="InterPro" id="IPR050164">
    <property type="entry name" value="Peptidase_C19"/>
</dbReference>
<dbReference type="Proteomes" id="UP000039324">
    <property type="component" value="Unassembled WGS sequence"/>
</dbReference>
<evidence type="ECO:0000259" key="6">
    <source>
        <dbReference type="PROSITE" id="PS50235"/>
    </source>
</evidence>
<dbReference type="AlphaFoldDB" id="A0A0G4IQW8"/>
<dbReference type="GO" id="GO:0016579">
    <property type="term" value="P:protein deubiquitination"/>
    <property type="evidence" value="ECO:0007669"/>
    <property type="project" value="InterPro"/>
</dbReference>
<dbReference type="OrthoDB" id="27652at2759"/>
<dbReference type="PANTHER" id="PTHR24006:SF733">
    <property type="entry name" value="RE52890P"/>
    <property type="match status" value="1"/>
</dbReference>
<dbReference type="PANTHER" id="PTHR24006">
    <property type="entry name" value="UBIQUITIN CARBOXYL-TERMINAL HYDROLASE"/>
    <property type="match status" value="1"/>
</dbReference>
<dbReference type="InterPro" id="IPR018200">
    <property type="entry name" value="USP_CS"/>
</dbReference>
<keyword evidence="8" id="KW-1185">Reference proteome</keyword>
<proteinExistence type="inferred from homology"/>
<dbReference type="PROSITE" id="PS50235">
    <property type="entry name" value="USP_3"/>
    <property type="match status" value="1"/>
</dbReference>
<dbReference type="OMA" id="ANFGNTC"/>
<reference evidence="7 8" key="1">
    <citation type="submission" date="2015-02" db="EMBL/GenBank/DDBJ databases">
        <authorList>
            <person name="Chooi Y.-H."/>
        </authorList>
    </citation>
    <scope>NUCLEOTIDE SEQUENCE [LARGE SCALE GENOMIC DNA]</scope>
    <source>
        <strain evidence="7">E3</strain>
    </source>
</reference>
<comment type="similarity">
    <text evidence="2">Belongs to the peptidase C19 family.</text>
</comment>
<dbReference type="GO" id="GO:0005829">
    <property type="term" value="C:cytosol"/>
    <property type="evidence" value="ECO:0007669"/>
    <property type="project" value="TreeGrafter"/>
</dbReference>
<evidence type="ECO:0000256" key="2">
    <source>
        <dbReference type="ARBA" id="ARBA00009085"/>
    </source>
</evidence>
<dbReference type="GO" id="GO:0004843">
    <property type="term" value="F:cysteine-type deubiquitinase activity"/>
    <property type="evidence" value="ECO:0007669"/>
    <property type="project" value="UniProtKB-EC"/>
</dbReference>
<dbReference type="PROSITE" id="PS00972">
    <property type="entry name" value="USP_1"/>
    <property type="match status" value="1"/>
</dbReference>
<protein>
    <recommendedName>
        <fullName evidence="3">ubiquitinyl hydrolase 1</fullName>
        <ecNumber evidence="3">3.4.19.12</ecNumber>
    </recommendedName>
</protein>
<dbReference type="InterPro" id="IPR028889">
    <property type="entry name" value="USP"/>
</dbReference>
<name>A0A0G4IQW8_PLABS</name>
<dbReference type="SUPFAM" id="SSF54001">
    <property type="entry name" value="Cysteine proteinases"/>
    <property type="match status" value="1"/>
</dbReference>
<dbReference type="InterPro" id="IPR001394">
    <property type="entry name" value="Peptidase_C19_UCH"/>
</dbReference>
<evidence type="ECO:0000256" key="1">
    <source>
        <dbReference type="ARBA" id="ARBA00000707"/>
    </source>
</evidence>
<dbReference type="PROSITE" id="PS00973">
    <property type="entry name" value="USP_2"/>
    <property type="match status" value="1"/>
</dbReference>
<organism evidence="7 8">
    <name type="scientific">Plasmodiophora brassicae</name>
    <name type="common">Clubroot disease agent</name>
    <dbReference type="NCBI Taxonomy" id="37360"/>
    <lineage>
        <taxon>Eukaryota</taxon>
        <taxon>Sar</taxon>
        <taxon>Rhizaria</taxon>
        <taxon>Endomyxa</taxon>
        <taxon>Phytomyxea</taxon>
        <taxon>Plasmodiophorida</taxon>
        <taxon>Plasmodiophoridae</taxon>
        <taxon>Plasmodiophora</taxon>
    </lineage>
</organism>
<dbReference type="GO" id="GO:0005634">
    <property type="term" value="C:nucleus"/>
    <property type="evidence" value="ECO:0007669"/>
    <property type="project" value="TreeGrafter"/>
</dbReference>
<dbReference type="Pfam" id="PF00443">
    <property type="entry name" value="UCH"/>
    <property type="match status" value="1"/>
</dbReference>
<dbReference type="STRING" id="37360.A0A0G4IQW8"/>
<evidence type="ECO:0000256" key="5">
    <source>
        <dbReference type="ARBA" id="ARBA00022801"/>
    </source>
</evidence>
<dbReference type="InterPro" id="IPR038765">
    <property type="entry name" value="Papain-like_cys_pep_sf"/>
</dbReference>
<sequence>LPMGNKQATAPSAAPGHEADSKFFGINNFGNTCYFNSVFQSLYHCRTFRTVLLDYRAQHLADDNDSLLSMLGGLFEFIQDNHENSGTLQPREFFARVGEQNPMFVGSQHQDAHEFLHFLLSELSERVSEQKKADGDTAENWVEGLFEGALTNQMQCLRCDAISSRDEKFMDLSVDIANHTSLTACLKEFGKRELLSRDCKFRCSECHALQEAYKWMQVKSQPAILICHLKRFKCTDAMEFTKLSYRVCFSEQLRLPNLSEGVTPRLYDLFAIVVHVGAGASHGHYVAIVRKGTVWYLYDDHVIHALPDDWLQNVFGSLHAAEHTDGYILFYQDCQLEAQ</sequence>